<dbReference type="InterPro" id="IPR046341">
    <property type="entry name" value="SET_dom_sf"/>
</dbReference>
<dbReference type="GO" id="GO:0008757">
    <property type="term" value="F:S-adenosylmethionine-dependent methyltransferase activity"/>
    <property type="evidence" value="ECO:0007669"/>
    <property type="project" value="UniProtKB-ARBA"/>
</dbReference>
<keyword evidence="3" id="KW-1185">Reference proteome</keyword>
<reference evidence="2 3" key="1">
    <citation type="journal article" date="2011" name="Cell">
        <title>The monarch butterfly genome yields insights into long-distance migration.</title>
        <authorList>
            <person name="Zhan S."/>
            <person name="Merlin C."/>
            <person name="Boore J.L."/>
            <person name="Reppert S.M."/>
        </authorList>
    </citation>
    <scope>NUCLEOTIDE SEQUENCE [LARGE SCALE GENOMIC DNA]</scope>
    <source>
        <strain evidence="2">F-2</strain>
    </source>
</reference>
<dbReference type="KEGG" id="dpl:KGM_200420"/>
<name>A0A212EXD0_DANPL</name>
<dbReference type="EMBL" id="AGBW02011820">
    <property type="protein sequence ID" value="OWR46094.1"/>
    <property type="molecule type" value="Genomic_DNA"/>
</dbReference>
<proteinExistence type="predicted"/>
<dbReference type="Pfam" id="PF21549">
    <property type="entry name" value="PRDM2_PR"/>
    <property type="match status" value="1"/>
</dbReference>
<comment type="caution">
    <text evidence="2">The sequence shown here is derived from an EMBL/GenBank/DDBJ whole genome shotgun (WGS) entry which is preliminary data.</text>
</comment>
<organism evidence="2 3">
    <name type="scientific">Danaus plexippus plexippus</name>
    <dbReference type="NCBI Taxonomy" id="278856"/>
    <lineage>
        <taxon>Eukaryota</taxon>
        <taxon>Metazoa</taxon>
        <taxon>Ecdysozoa</taxon>
        <taxon>Arthropoda</taxon>
        <taxon>Hexapoda</taxon>
        <taxon>Insecta</taxon>
        <taxon>Pterygota</taxon>
        <taxon>Neoptera</taxon>
        <taxon>Endopterygota</taxon>
        <taxon>Lepidoptera</taxon>
        <taxon>Glossata</taxon>
        <taxon>Ditrysia</taxon>
        <taxon>Papilionoidea</taxon>
        <taxon>Nymphalidae</taxon>
        <taxon>Danainae</taxon>
        <taxon>Danaini</taxon>
        <taxon>Danaina</taxon>
        <taxon>Danaus</taxon>
        <taxon>Danaus</taxon>
    </lineage>
</organism>
<evidence type="ECO:0000313" key="3">
    <source>
        <dbReference type="Proteomes" id="UP000007151"/>
    </source>
</evidence>
<accession>A0A212EXD0</accession>
<dbReference type="eggNOG" id="ENOG502SWE8">
    <property type="taxonomic scope" value="Eukaryota"/>
</dbReference>
<evidence type="ECO:0000313" key="2">
    <source>
        <dbReference type="EMBL" id="OWR46094.1"/>
    </source>
</evidence>
<dbReference type="InParanoid" id="A0A212EXD0"/>
<sequence length="142" mass="15603">MGWSMINAQAVIPQTLTDTNSAIYREAALSAVRTRQVFGKNGVRSWLDAAADKSNWFKLVRCATSPHEVNLQHEKFAGQVWYKVTRDVSAGQELLVGAWTSLPLQDVLTTGVVYTSHSGGSLLRSKGWSVGSSTVESQFMLR</sequence>
<protein>
    <submittedName>
        <fullName evidence="2">Transcription factor hamlet like protein</fullName>
    </submittedName>
</protein>
<dbReference type="GO" id="GO:0008170">
    <property type="term" value="F:N-methyltransferase activity"/>
    <property type="evidence" value="ECO:0007669"/>
    <property type="project" value="UniProtKB-ARBA"/>
</dbReference>
<gene>
    <name evidence="2" type="ORF">KGM_200420</name>
</gene>
<dbReference type="GO" id="GO:0008276">
    <property type="term" value="F:protein methyltransferase activity"/>
    <property type="evidence" value="ECO:0007669"/>
    <property type="project" value="UniProtKB-ARBA"/>
</dbReference>
<dbReference type="InterPro" id="IPR001214">
    <property type="entry name" value="SET_dom"/>
</dbReference>
<dbReference type="Gene3D" id="2.170.270.10">
    <property type="entry name" value="SET domain"/>
    <property type="match status" value="1"/>
</dbReference>
<dbReference type="AlphaFoldDB" id="A0A212EXD0"/>
<dbReference type="Proteomes" id="UP000007151">
    <property type="component" value="Unassembled WGS sequence"/>
</dbReference>
<evidence type="ECO:0000259" key="1">
    <source>
        <dbReference type="Pfam" id="PF21549"/>
    </source>
</evidence>
<feature type="domain" description="SET" evidence="1">
    <location>
        <begin position="35"/>
        <end position="97"/>
    </location>
</feature>